<evidence type="ECO:0000313" key="1">
    <source>
        <dbReference type="EMBL" id="KAJ9653220.1"/>
    </source>
</evidence>
<comment type="caution">
    <text evidence="1">The sequence shown here is derived from an EMBL/GenBank/DDBJ whole genome shotgun (WGS) entry which is preliminary data.</text>
</comment>
<evidence type="ECO:0000313" key="2">
    <source>
        <dbReference type="Proteomes" id="UP001172386"/>
    </source>
</evidence>
<name>A0ACC2ZZK3_9EURO</name>
<proteinExistence type="predicted"/>
<organism evidence="1 2">
    <name type="scientific">Neophaeococcomyces mojaviensis</name>
    <dbReference type="NCBI Taxonomy" id="3383035"/>
    <lineage>
        <taxon>Eukaryota</taxon>
        <taxon>Fungi</taxon>
        <taxon>Dikarya</taxon>
        <taxon>Ascomycota</taxon>
        <taxon>Pezizomycotina</taxon>
        <taxon>Eurotiomycetes</taxon>
        <taxon>Chaetothyriomycetidae</taxon>
        <taxon>Chaetothyriales</taxon>
        <taxon>Chaetothyriales incertae sedis</taxon>
        <taxon>Neophaeococcomyces</taxon>
    </lineage>
</organism>
<dbReference type="Proteomes" id="UP001172386">
    <property type="component" value="Unassembled WGS sequence"/>
</dbReference>
<accession>A0ACC2ZZK3</accession>
<keyword evidence="2" id="KW-1185">Reference proteome</keyword>
<reference evidence="1" key="1">
    <citation type="submission" date="2022-10" db="EMBL/GenBank/DDBJ databases">
        <title>Culturing micro-colonial fungi from biological soil crusts in the Mojave desert and describing Neophaeococcomyces mojavensis, and introducing the new genera and species Taxawa tesnikishii.</title>
        <authorList>
            <person name="Kurbessoian T."/>
            <person name="Stajich J.E."/>
        </authorList>
    </citation>
    <scope>NUCLEOTIDE SEQUENCE</scope>
    <source>
        <strain evidence="1">JES_112</strain>
    </source>
</reference>
<sequence length="717" mass="81231">MATDEDVAAGLLNWISSLEVTEPVYTVDDLTSGEVLWTVLQRIDGLAFPGSLPEDPSRIDVQSRESWIPKWTNLKHIYDALSIFLIEECRQSLPIFYIPNTHHKGNPDLKAIAQHSSLVDAIILLKFCVVAASLCADRIEFLTRMQELGQGTQKVLMETLQEAQNHEQGEDSYDEGEEGTEEDDGYVDEDSFVQDTAVAQQALDEQTNARGATSDLAFEERLAKVIADNQRIAHEKRDLQRHIDDLNARYESLQERFDRGQDELNETNDRLTAVLSGRAGGALSGVAQELKNETLIATLEARIAEADSAVDELRKSNEVLRLKAERAQKLQDDYDEIKIERDKLSRKANTAEKYRQKLETSQEMEKENAALKTKIGDLQTQLRQSDSRTASSSDLQREIDEYRRLLPSIEQERHELNEMKKRLEFDHHMLQARYSESEEQLRRSRQEIEDLQGRLRDYDDGIEPSSRHDPVDEDHADPIAFMGKDLETEEADFAAAEARLTEALLKDNSNKSDAKDELTANGELEKALPNEDGISEDELRAIMAAMRAQMHAGTAMERESGMKMQKKLVVMLEKVRTRNVDLVEHVKKQSDLITELKTQPQQAAEVKEEMPEDEKEMERKRQERAEKSDAELEQQLEDQDVMIENLKREIRLISSAWYEQNQRLATLGAGGGGGAVALMRLKGGSGIEEPRSFLGRQRKLVERVIFGGNSVGAKSKT</sequence>
<dbReference type="EMBL" id="JAPDRQ010000162">
    <property type="protein sequence ID" value="KAJ9653220.1"/>
    <property type="molecule type" value="Genomic_DNA"/>
</dbReference>
<gene>
    <name evidence="1" type="ORF">H2198_007578</name>
</gene>
<protein>
    <submittedName>
        <fullName evidence="1">Uncharacterized protein</fullName>
    </submittedName>
</protein>